<feature type="compositionally biased region" description="Basic and acidic residues" evidence="1">
    <location>
        <begin position="1"/>
        <end position="13"/>
    </location>
</feature>
<dbReference type="Gene3D" id="2.40.50.250">
    <property type="entry name" value="bipa protein"/>
    <property type="match status" value="1"/>
</dbReference>
<dbReference type="CDD" id="cd03710">
    <property type="entry name" value="BipA_TypA_C"/>
    <property type="match status" value="1"/>
</dbReference>
<evidence type="ECO:0000259" key="2">
    <source>
        <dbReference type="Pfam" id="PF00679"/>
    </source>
</evidence>
<sequence length="190" mass="21343">GAVMEELGRRRGEMTNMESDGNGRTRVEYRIPARGLIGFQGEFLSLTRGTGLMAHIFDDYAPVKADMPGRRNGVLISQENGDAVAYALWNLEDRGRMFVSPGDKLYEGMIIGIHSRDNDLVVNPIKGKKLTNVRASGTDEAVRLTPPIKLTLESAVEFIDDDELVEITPKTIRLRKRYLLEHERKRASKD</sequence>
<dbReference type="Gene3D" id="3.30.70.240">
    <property type="match status" value="1"/>
</dbReference>
<dbReference type="AlphaFoldDB" id="A0A5C7WH90"/>
<dbReference type="InterPro" id="IPR042116">
    <property type="entry name" value="TypA/BipA_C"/>
</dbReference>
<dbReference type="InterPro" id="IPR035651">
    <property type="entry name" value="BipA_V"/>
</dbReference>
<feature type="region of interest" description="Disordered" evidence="1">
    <location>
        <begin position="1"/>
        <end position="23"/>
    </location>
</feature>
<dbReference type="FunFam" id="2.40.50.250:FF:000001">
    <property type="entry name" value="GTP-binding protein TypA"/>
    <property type="match status" value="1"/>
</dbReference>
<evidence type="ECO:0000259" key="3">
    <source>
        <dbReference type="Pfam" id="PF21018"/>
    </source>
</evidence>
<dbReference type="GO" id="GO:0017111">
    <property type="term" value="F:ribonucleoside triphosphate phosphatase activity"/>
    <property type="evidence" value="ECO:0007669"/>
    <property type="project" value="UniProtKB-ARBA"/>
</dbReference>
<dbReference type="FunFam" id="3.30.70.240:FF:000002">
    <property type="entry name" value="GTP-binding protein TypA"/>
    <property type="match status" value="1"/>
</dbReference>
<dbReference type="Proteomes" id="UP000321374">
    <property type="component" value="Unassembled WGS sequence"/>
</dbReference>
<dbReference type="SUPFAM" id="SSF54980">
    <property type="entry name" value="EF-G C-terminal domain-like"/>
    <property type="match status" value="1"/>
</dbReference>
<dbReference type="Pfam" id="PF21018">
    <property type="entry name" value="BipA_C"/>
    <property type="match status" value="1"/>
</dbReference>
<gene>
    <name evidence="4" type="ORF">E6Q51_04010</name>
</gene>
<accession>A0A5C7WH90</accession>
<dbReference type="Gene3D" id="3.30.70.870">
    <property type="entry name" value="Elongation Factor G (Translational Gtpase), domain 3"/>
    <property type="match status" value="1"/>
</dbReference>
<evidence type="ECO:0000313" key="5">
    <source>
        <dbReference type="Proteomes" id="UP000321374"/>
    </source>
</evidence>
<dbReference type="EMBL" id="SSGG01000066">
    <property type="protein sequence ID" value="TXI37117.1"/>
    <property type="molecule type" value="Genomic_DNA"/>
</dbReference>
<dbReference type="InterPro" id="IPR035647">
    <property type="entry name" value="EFG_III/V"/>
</dbReference>
<feature type="domain" description="TypA/BipA C-terminal" evidence="3">
    <location>
        <begin position="72"/>
        <end position="179"/>
    </location>
</feature>
<comment type="caution">
    <text evidence="4">The sequence shown here is derived from an EMBL/GenBank/DDBJ whole genome shotgun (WGS) entry which is preliminary data.</text>
</comment>
<name>A0A5C7WH90_METME</name>
<proteinExistence type="predicted"/>
<feature type="domain" description="Elongation factor EFG" evidence="2">
    <location>
        <begin position="1"/>
        <end position="68"/>
    </location>
</feature>
<dbReference type="Pfam" id="PF00679">
    <property type="entry name" value="EFG_C"/>
    <property type="match status" value="1"/>
</dbReference>
<reference evidence="4 5" key="1">
    <citation type="submission" date="2018-09" db="EMBL/GenBank/DDBJ databases">
        <title>Metagenome Assembled Genomes from an Advanced Water Purification Facility.</title>
        <authorList>
            <person name="Stamps B.W."/>
            <person name="Spear J.R."/>
        </authorList>
    </citation>
    <scope>NUCLEOTIDE SEQUENCE [LARGE SCALE GENOMIC DNA]</scope>
    <source>
        <strain evidence="4">Bin_42_2</strain>
    </source>
</reference>
<dbReference type="InterPro" id="IPR048876">
    <property type="entry name" value="BipA_C"/>
</dbReference>
<dbReference type="STRING" id="1122236.GCA_000378225_00339"/>
<dbReference type="GO" id="GO:0032561">
    <property type="term" value="F:guanyl ribonucleotide binding"/>
    <property type="evidence" value="ECO:0007669"/>
    <property type="project" value="UniProtKB-ARBA"/>
</dbReference>
<evidence type="ECO:0000313" key="4">
    <source>
        <dbReference type="EMBL" id="TXI37117.1"/>
    </source>
</evidence>
<evidence type="ECO:0000256" key="1">
    <source>
        <dbReference type="SAM" id="MobiDB-lite"/>
    </source>
</evidence>
<protein>
    <submittedName>
        <fullName evidence="4">Translational GTPase TypA</fullName>
    </submittedName>
</protein>
<organism evidence="4 5">
    <name type="scientific">Methylophilus methylotrophus</name>
    <name type="common">Bacterium W3A1</name>
    <dbReference type="NCBI Taxonomy" id="17"/>
    <lineage>
        <taxon>Bacteria</taxon>
        <taxon>Pseudomonadati</taxon>
        <taxon>Pseudomonadota</taxon>
        <taxon>Betaproteobacteria</taxon>
        <taxon>Nitrosomonadales</taxon>
        <taxon>Methylophilaceae</taxon>
        <taxon>Methylophilus</taxon>
    </lineage>
</organism>
<feature type="non-terminal residue" evidence="4">
    <location>
        <position position="1"/>
    </location>
</feature>
<dbReference type="InterPro" id="IPR000640">
    <property type="entry name" value="EFG_V-like"/>
</dbReference>